<reference evidence="1" key="1">
    <citation type="submission" date="2005-10" db="EMBL/GenBank/DDBJ databases">
        <authorList>
            <person name="Loftus B.J."/>
            <person name="Nene V.M."/>
            <person name="Hannick L.I."/>
            <person name="Bidwell S."/>
            <person name="Haas B."/>
            <person name="Amedeo P."/>
            <person name="Orvis J."/>
            <person name="Wortman J.R."/>
            <person name="White O.R."/>
            <person name="Salzberg S."/>
            <person name="Shumway M."/>
            <person name="Koo H."/>
            <person name="Zhao Y."/>
            <person name="Holmes M."/>
            <person name="Miller J."/>
            <person name="Schatz M."/>
            <person name="Pop M."/>
            <person name="Pai G."/>
            <person name="Utterback T."/>
            <person name="Rogers Y.-H."/>
            <person name="Kravitz S."/>
            <person name="Fraser C.M."/>
        </authorList>
    </citation>
    <scope>NUCLEOTIDE SEQUENCE</scope>
    <source>
        <strain evidence="1">Liverpool</strain>
    </source>
</reference>
<accession>Q16YQ6</accession>
<sequence length="137" mass="15712">MFGSARKKRVLRSYRAVLGMNIVDQRFLMPMVGIRKGDRRSNRSQHEKFVPGGLPFDVGKRIRFSSGFANRTTTPASTNLHGTQTMYQVIRKGTATEWSIKRGRARFIIGSATTVKQVGTKNMIELCELFYWLRREP</sequence>
<reference evidence="1" key="2">
    <citation type="journal article" date="2007" name="Science">
        <title>Genome sequence of Aedes aegypti, a major arbovirus vector.</title>
        <authorList>
            <person name="Nene V."/>
            <person name="Wortman J.R."/>
            <person name="Lawson D."/>
            <person name="Haas B."/>
            <person name="Kodira C."/>
            <person name="Tu Z.J."/>
            <person name="Loftus B."/>
            <person name="Xi Z."/>
            <person name="Megy K."/>
            <person name="Grabherr M."/>
            <person name="Ren Q."/>
            <person name="Zdobnov E.M."/>
            <person name="Lobo N.F."/>
            <person name="Campbell K.S."/>
            <person name="Brown S.E."/>
            <person name="Bonaldo M.F."/>
            <person name="Zhu J."/>
            <person name="Sinkins S.P."/>
            <person name="Hogenkamp D.G."/>
            <person name="Amedeo P."/>
            <person name="Arensburger P."/>
            <person name="Atkinson P.W."/>
            <person name="Bidwell S."/>
            <person name="Biedler J."/>
            <person name="Birney E."/>
            <person name="Bruggner R.V."/>
            <person name="Costas J."/>
            <person name="Coy M.R."/>
            <person name="Crabtree J."/>
            <person name="Crawford M."/>
            <person name="Debruyn B."/>
            <person name="Decaprio D."/>
            <person name="Eiglmeier K."/>
            <person name="Eisenstadt E."/>
            <person name="El-Dorry H."/>
            <person name="Gelbart W.M."/>
            <person name="Gomes S.L."/>
            <person name="Hammond M."/>
            <person name="Hannick L.I."/>
            <person name="Hogan J.R."/>
            <person name="Holmes M.H."/>
            <person name="Jaffe D."/>
            <person name="Johnston J.S."/>
            <person name="Kennedy R.C."/>
            <person name="Koo H."/>
            <person name="Kravitz S."/>
            <person name="Kriventseva E.V."/>
            <person name="Kulp D."/>
            <person name="Labutti K."/>
            <person name="Lee E."/>
            <person name="Li S."/>
            <person name="Lovin D.D."/>
            <person name="Mao C."/>
            <person name="Mauceli E."/>
            <person name="Menck C.F."/>
            <person name="Miller J.R."/>
            <person name="Montgomery P."/>
            <person name="Mori A."/>
            <person name="Nascimento A.L."/>
            <person name="Naveira H.F."/>
            <person name="Nusbaum C."/>
            <person name="O'leary S."/>
            <person name="Orvis J."/>
            <person name="Pertea M."/>
            <person name="Quesneville H."/>
            <person name="Reidenbach K.R."/>
            <person name="Rogers Y.H."/>
            <person name="Roth C.W."/>
            <person name="Schneider J.R."/>
            <person name="Schatz M."/>
            <person name="Shumway M."/>
            <person name="Stanke M."/>
            <person name="Stinson E.O."/>
            <person name="Tubio J.M."/>
            <person name="Vanzee J.P."/>
            <person name="Verjovski-Almeida S."/>
            <person name="Werner D."/>
            <person name="White O."/>
            <person name="Wyder S."/>
            <person name="Zeng Q."/>
            <person name="Zhao Q."/>
            <person name="Zhao Y."/>
            <person name="Hill C.A."/>
            <person name="Raikhel A.S."/>
            <person name="Soares M.B."/>
            <person name="Knudson D.L."/>
            <person name="Lee N.H."/>
            <person name="Galagan J."/>
            <person name="Salzberg S.L."/>
            <person name="Paulsen I.T."/>
            <person name="Dimopoulos G."/>
            <person name="Collins F.H."/>
            <person name="Birren B."/>
            <person name="Fraser-Liggett C.M."/>
            <person name="Severson D.W."/>
        </authorList>
    </citation>
    <scope>NUCLEOTIDE SEQUENCE [LARGE SCALE GENOMIC DNA]</scope>
    <source>
        <strain evidence="1">Liverpool</strain>
    </source>
</reference>
<protein>
    <submittedName>
        <fullName evidence="1">AAEL008460-PA</fullName>
    </submittedName>
</protein>
<proteinExistence type="predicted"/>
<dbReference type="AlphaFoldDB" id="Q16YQ6"/>
<dbReference type="EMBL" id="CH477512">
    <property type="protein sequence ID" value="EAT39752.1"/>
    <property type="molecule type" value="Genomic_DNA"/>
</dbReference>
<dbReference type="PaxDb" id="7159-AAEL008460-PA"/>
<dbReference type="Proteomes" id="UP000682892">
    <property type="component" value="Chromosome 1"/>
</dbReference>
<evidence type="ECO:0000313" key="1">
    <source>
        <dbReference type="EMBL" id="EAT39752.1"/>
    </source>
</evidence>
<name>Q16YQ6_AEDAE</name>
<gene>
    <name evidence="1" type="ORF">AaeL_AAEL008460</name>
</gene>
<dbReference type="HOGENOM" id="CLU_1866780_0_0_1"/>
<organism evidence="1 2">
    <name type="scientific">Aedes aegypti</name>
    <name type="common">Yellowfever mosquito</name>
    <name type="synonym">Culex aegypti</name>
    <dbReference type="NCBI Taxonomy" id="7159"/>
    <lineage>
        <taxon>Eukaryota</taxon>
        <taxon>Metazoa</taxon>
        <taxon>Ecdysozoa</taxon>
        <taxon>Arthropoda</taxon>
        <taxon>Hexapoda</taxon>
        <taxon>Insecta</taxon>
        <taxon>Pterygota</taxon>
        <taxon>Neoptera</taxon>
        <taxon>Endopterygota</taxon>
        <taxon>Diptera</taxon>
        <taxon>Nematocera</taxon>
        <taxon>Culicoidea</taxon>
        <taxon>Culicidae</taxon>
        <taxon>Culicinae</taxon>
        <taxon>Aedini</taxon>
        <taxon>Aedes</taxon>
        <taxon>Stegomyia</taxon>
    </lineage>
</organism>
<reference evidence="1" key="3">
    <citation type="submission" date="2012-09" db="EMBL/GenBank/DDBJ databases">
        <authorList>
            <consortium name="VectorBase"/>
        </authorList>
    </citation>
    <scope>NUCLEOTIDE SEQUENCE</scope>
    <source>
        <strain evidence="1">Liverpool</strain>
    </source>
</reference>
<evidence type="ECO:0000313" key="2">
    <source>
        <dbReference type="Proteomes" id="UP000682892"/>
    </source>
</evidence>